<protein>
    <submittedName>
        <fullName evidence="2">Uncharacterized protein</fullName>
    </submittedName>
</protein>
<accession>A0A420ZC72</accession>
<keyword evidence="1" id="KW-0812">Transmembrane</keyword>
<dbReference type="AlphaFoldDB" id="A0A420ZC72"/>
<reference evidence="2 3" key="1">
    <citation type="submission" date="2018-06" db="EMBL/GenBank/DDBJ databases">
        <title>Extensive metabolic versatility and redundancy in microbially diverse, dynamic hydrothermal sediments.</title>
        <authorList>
            <person name="Dombrowski N."/>
            <person name="Teske A."/>
            <person name="Baker B.J."/>
        </authorList>
    </citation>
    <scope>NUCLEOTIDE SEQUENCE [LARGE SCALE GENOMIC DNA]</scope>
    <source>
        <strain evidence="2">B79_G16</strain>
    </source>
</reference>
<proteinExistence type="predicted"/>
<organism evidence="2 3">
    <name type="scientific">candidate division Kazan bacterium</name>
    <dbReference type="NCBI Taxonomy" id="2202143"/>
    <lineage>
        <taxon>Bacteria</taxon>
        <taxon>Bacteria division Kazan-3B-28</taxon>
    </lineage>
</organism>
<dbReference type="Proteomes" id="UP000281261">
    <property type="component" value="Unassembled WGS sequence"/>
</dbReference>
<keyword evidence="1" id="KW-0472">Membrane</keyword>
<gene>
    <name evidence="2" type="ORF">DRH29_03520</name>
</gene>
<feature type="transmembrane region" description="Helical" evidence="1">
    <location>
        <begin position="39"/>
        <end position="56"/>
    </location>
</feature>
<evidence type="ECO:0000313" key="2">
    <source>
        <dbReference type="EMBL" id="RLC36890.1"/>
    </source>
</evidence>
<comment type="caution">
    <text evidence="2">The sequence shown here is derived from an EMBL/GenBank/DDBJ whole genome shotgun (WGS) entry which is preliminary data.</text>
</comment>
<sequence>MLKVLLVFSMFWYCFGIFGIGNIVLLIILSLFIGFKVRWSLIYILNYLVFYIAISICSFELYMIFMYALNIIVNMFFFVYGLKIFRFPKNKDL</sequence>
<keyword evidence="1" id="KW-1133">Transmembrane helix</keyword>
<evidence type="ECO:0000256" key="1">
    <source>
        <dbReference type="SAM" id="Phobius"/>
    </source>
</evidence>
<evidence type="ECO:0000313" key="3">
    <source>
        <dbReference type="Proteomes" id="UP000281261"/>
    </source>
</evidence>
<dbReference type="EMBL" id="QMNG01000022">
    <property type="protein sequence ID" value="RLC36890.1"/>
    <property type="molecule type" value="Genomic_DNA"/>
</dbReference>
<feature type="transmembrane region" description="Helical" evidence="1">
    <location>
        <begin position="6"/>
        <end position="32"/>
    </location>
</feature>
<name>A0A420ZC72_UNCK3</name>
<feature type="transmembrane region" description="Helical" evidence="1">
    <location>
        <begin position="62"/>
        <end position="82"/>
    </location>
</feature>